<dbReference type="OMA" id="CRISTWT"/>
<name>A0AA38KSX4_TAXCH</name>
<dbReference type="AlphaFoldDB" id="A0AA38KSX4"/>
<dbReference type="PANTHER" id="PTHR33116:SF78">
    <property type="entry name" value="OS12G0587133 PROTEIN"/>
    <property type="match status" value="1"/>
</dbReference>
<evidence type="ECO:0000313" key="2">
    <source>
        <dbReference type="Proteomes" id="UP000824469"/>
    </source>
</evidence>
<organism evidence="1 2">
    <name type="scientific">Taxus chinensis</name>
    <name type="common">Chinese yew</name>
    <name type="synonym">Taxus wallichiana var. chinensis</name>
    <dbReference type="NCBI Taxonomy" id="29808"/>
    <lineage>
        <taxon>Eukaryota</taxon>
        <taxon>Viridiplantae</taxon>
        <taxon>Streptophyta</taxon>
        <taxon>Embryophyta</taxon>
        <taxon>Tracheophyta</taxon>
        <taxon>Spermatophyta</taxon>
        <taxon>Pinopsida</taxon>
        <taxon>Pinidae</taxon>
        <taxon>Conifers II</taxon>
        <taxon>Cupressales</taxon>
        <taxon>Taxaceae</taxon>
        <taxon>Taxus</taxon>
    </lineage>
</organism>
<evidence type="ECO:0000313" key="1">
    <source>
        <dbReference type="EMBL" id="KAH9308494.1"/>
    </source>
</evidence>
<accession>A0AA38KSX4</accession>
<proteinExistence type="predicted"/>
<gene>
    <name evidence="1" type="ORF">KI387_036405</name>
</gene>
<protein>
    <submittedName>
        <fullName evidence="1">Uncharacterized protein</fullName>
    </submittedName>
</protein>
<dbReference type="PANTHER" id="PTHR33116">
    <property type="entry name" value="REVERSE TRANSCRIPTASE ZINC-BINDING DOMAIN-CONTAINING PROTEIN-RELATED-RELATED"/>
    <property type="match status" value="1"/>
</dbReference>
<sequence length="176" mass="19890">SQQTVNFIKSSISFFNTPPRVQRKIADIFGCSIVDLPTSYLGIPLFHGRQSKIMWNPIIERYQKKLAAWKGALLSQAGKLQLVKATLQNLPSYFLSMLKIPSSVREAVEKIQRNFLWSGTEEKKRIHLVAWKEVCKPTAHGGLGLRKIKEMNGALLAKLAWEVAKGNSCWARLLRA</sequence>
<feature type="non-terminal residue" evidence="1">
    <location>
        <position position="176"/>
    </location>
</feature>
<dbReference type="EMBL" id="JAHRHJ020000007">
    <property type="protein sequence ID" value="KAH9308494.1"/>
    <property type="molecule type" value="Genomic_DNA"/>
</dbReference>
<reference evidence="1 2" key="1">
    <citation type="journal article" date="2021" name="Nat. Plants">
        <title>The Taxus genome provides insights into paclitaxel biosynthesis.</title>
        <authorList>
            <person name="Xiong X."/>
            <person name="Gou J."/>
            <person name="Liao Q."/>
            <person name="Li Y."/>
            <person name="Zhou Q."/>
            <person name="Bi G."/>
            <person name="Li C."/>
            <person name="Du R."/>
            <person name="Wang X."/>
            <person name="Sun T."/>
            <person name="Guo L."/>
            <person name="Liang H."/>
            <person name="Lu P."/>
            <person name="Wu Y."/>
            <person name="Zhang Z."/>
            <person name="Ro D.K."/>
            <person name="Shang Y."/>
            <person name="Huang S."/>
            <person name="Yan J."/>
        </authorList>
    </citation>
    <scope>NUCLEOTIDE SEQUENCE [LARGE SCALE GENOMIC DNA]</scope>
    <source>
        <strain evidence="1">Ta-2019</strain>
    </source>
</reference>
<comment type="caution">
    <text evidence="1">The sequence shown here is derived from an EMBL/GenBank/DDBJ whole genome shotgun (WGS) entry which is preliminary data.</text>
</comment>
<dbReference type="Proteomes" id="UP000824469">
    <property type="component" value="Unassembled WGS sequence"/>
</dbReference>
<keyword evidence="2" id="KW-1185">Reference proteome</keyword>
<feature type="non-terminal residue" evidence="1">
    <location>
        <position position="1"/>
    </location>
</feature>